<comment type="catalytic activity">
    <reaction evidence="15 16">
        <text>L-aspartate + ATP = 4-phospho-L-aspartate + ADP</text>
        <dbReference type="Rhea" id="RHEA:23776"/>
        <dbReference type="ChEBI" id="CHEBI:29991"/>
        <dbReference type="ChEBI" id="CHEBI:30616"/>
        <dbReference type="ChEBI" id="CHEBI:57535"/>
        <dbReference type="ChEBI" id="CHEBI:456216"/>
        <dbReference type="EC" id="2.7.2.4"/>
    </reaction>
</comment>
<dbReference type="PANTHER" id="PTHR21499:SF3">
    <property type="entry name" value="ASPARTOKINASE"/>
    <property type="match status" value="1"/>
</dbReference>
<dbReference type="InterPro" id="IPR001057">
    <property type="entry name" value="Glu/AcGlu_kinase"/>
</dbReference>
<evidence type="ECO:0000256" key="6">
    <source>
        <dbReference type="ARBA" id="ARBA00013059"/>
    </source>
</evidence>
<evidence type="ECO:0000256" key="7">
    <source>
        <dbReference type="ARBA" id="ARBA00016273"/>
    </source>
</evidence>
<evidence type="ECO:0000256" key="16">
    <source>
        <dbReference type="RuleBase" id="RU003448"/>
    </source>
</evidence>
<keyword evidence="8 17" id="KW-0028">Amino-acid biosynthesis</keyword>
<dbReference type="InterPro" id="IPR018042">
    <property type="entry name" value="Aspartate_kinase_CS"/>
</dbReference>
<keyword evidence="10" id="KW-0547">Nucleotide-binding</keyword>
<evidence type="ECO:0000256" key="11">
    <source>
        <dbReference type="ARBA" id="ARBA00022777"/>
    </source>
</evidence>
<evidence type="ECO:0000256" key="4">
    <source>
        <dbReference type="ARBA" id="ARBA00005139"/>
    </source>
</evidence>
<feature type="region of interest" description="Disordered" evidence="18">
    <location>
        <begin position="232"/>
        <end position="277"/>
    </location>
</feature>
<evidence type="ECO:0000256" key="10">
    <source>
        <dbReference type="ARBA" id="ARBA00022741"/>
    </source>
</evidence>
<dbReference type="InterPro" id="IPR036393">
    <property type="entry name" value="AceGlu_kinase-like_sf"/>
</dbReference>
<organism evidence="20 21">
    <name type="scientific">Thermomonospora echinospora</name>
    <dbReference type="NCBI Taxonomy" id="1992"/>
    <lineage>
        <taxon>Bacteria</taxon>
        <taxon>Bacillati</taxon>
        <taxon>Actinomycetota</taxon>
        <taxon>Actinomycetes</taxon>
        <taxon>Streptosporangiales</taxon>
        <taxon>Thermomonosporaceae</taxon>
        <taxon>Thermomonospora</taxon>
    </lineage>
</organism>
<dbReference type="EMBL" id="FNVO01000006">
    <property type="protein sequence ID" value="SEG52652.1"/>
    <property type="molecule type" value="Genomic_DNA"/>
</dbReference>
<keyword evidence="21" id="KW-1185">Reference proteome</keyword>
<dbReference type="FunFam" id="3.40.1160.10:FF:000002">
    <property type="entry name" value="Aspartokinase"/>
    <property type="match status" value="1"/>
</dbReference>
<feature type="domain" description="Aspartate/glutamate/uridylate kinase" evidence="19">
    <location>
        <begin position="3"/>
        <end position="231"/>
    </location>
</feature>
<dbReference type="InterPro" id="IPR041740">
    <property type="entry name" value="AKii-LysC-BS"/>
</dbReference>
<evidence type="ECO:0000313" key="20">
    <source>
        <dbReference type="EMBL" id="SEG52652.1"/>
    </source>
</evidence>
<evidence type="ECO:0000256" key="1">
    <source>
        <dbReference type="ARBA" id="ARBA00002843"/>
    </source>
</evidence>
<sequence length="277" mass="29070">MALIVRKYGGSSVGNAKRIKYVAERIVAVHAAGHDIVVVVSAMGDTTDGLLRLAREVDPVPPPRELDMLLASGEQVSNALTAMAIHALGAPACSLSGPQAGVITTSDHGEARIIDVRPERVRHLLDRGTIVLVAGFQGLSRETDEVTTLGRGGSDTTAVALAAALKADVCEICTDVDGVYTADPRLVPQARLLRHLTYETMREMAAAGAKVLSLSSVEYACRHGVTVHVRSSYGNSPGTVVSDKTEEDEAEGVTEPVPPTYPRQAEDTVTATLGPAA</sequence>
<dbReference type="Gene3D" id="3.40.1160.10">
    <property type="entry name" value="Acetylglutamate kinase-like"/>
    <property type="match status" value="1"/>
</dbReference>
<dbReference type="UniPathway" id="UPA00034">
    <property type="reaction ID" value="UER00015"/>
</dbReference>
<evidence type="ECO:0000256" key="14">
    <source>
        <dbReference type="ARBA" id="ARBA00023154"/>
    </source>
</evidence>
<dbReference type="PANTHER" id="PTHR21499">
    <property type="entry name" value="ASPARTATE KINASE"/>
    <property type="match status" value="1"/>
</dbReference>
<dbReference type="InterPro" id="IPR001048">
    <property type="entry name" value="Asp/Glu/Uridylate_kinase"/>
</dbReference>
<dbReference type="PRINTS" id="PR00474">
    <property type="entry name" value="GLU5KINASE"/>
</dbReference>
<evidence type="ECO:0000259" key="19">
    <source>
        <dbReference type="Pfam" id="PF00696"/>
    </source>
</evidence>
<reference evidence="21" key="1">
    <citation type="submission" date="2016-10" db="EMBL/GenBank/DDBJ databases">
        <authorList>
            <person name="Varghese N."/>
            <person name="Submissions S."/>
        </authorList>
    </citation>
    <scope>NUCLEOTIDE SEQUENCE [LARGE SCALE GENOMIC DNA]</scope>
    <source>
        <strain evidence="21">DSM 43163</strain>
    </source>
</reference>
<dbReference type="Pfam" id="PF00696">
    <property type="entry name" value="AA_kinase"/>
    <property type="match status" value="1"/>
</dbReference>
<dbReference type="GO" id="GO:0005524">
    <property type="term" value="F:ATP binding"/>
    <property type="evidence" value="ECO:0007669"/>
    <property type="project" value="UniProtKB-KW"/>
</dbReference>
<dbReference type="UniPathway" id="UPA00051">
    <property type="reaction ID" value="UER00462"/>
</dbReference>
<evidence type="ECO:0000256" key="5">
    <source>
        <dbReference type="ARBA" id="ARBA00010122"/>
    </source>
</evidence>
<evidence type="ECO:0000256" key="15">
    <source>
        <dbReference type="ARBA" id="ARBA00047872"/>
    </source>
</evidence>
<keyword evidence="9 16" id="KW-0808">Transferase</keyword>
<dbReference type="InterPro" id="IPR001341">
    <property type="entry name" value="Asp_kinase"/>
</dbReference>
<gene>
    <name evidence="20" type="ORF">SAMN04489712_10646</name>
</gene>
<keyword evidence="13" id="KW-0220">Diaminopimelate biosynthesis</keyword>
<dbReference type="GO" id="GO:0009088">
    <property type="term" value="P:threonine biosynthetic process"/>
    <property type="evidence" value="ECO:0007669"/>
    <property type="project" value="UniProtKB-UniPathway"/>
</dbReference>
<protein>
    <recommendedName>
        <fullName evidence="7 16">Aspartokinase</fullName>
        <ecNumber evidence="6 16">2.7.2.4</ecNumber>
    </recommendedName>
</protein>
<dbReference type="GO" id="GO:0004072">
    <property type="term" value="F:aspartate kinase activity"/>
    <property type="evidence" value="ECO:0007669"/>
    <property type="project" value="UniProtKB-EC"/>
</dbReference>
<evidence type="ECO:0000256" key="17">
    <source>
        <dbReference type="RuleBase" id="RU004249"/>
    </source>
</evidence>
<dbReference type="NCBIfam" id="TIGR00657">
    <property type="entry name" value="asp_kinases"/>
    <property type="match status" value="1"/>
</dbReference>
<dbReference type="OrthoDB" id="9799110at2"/>
<comment type="pathway">
    <text evidence="2 17">Amino-acid biosynthesis; L-lysine biosynthesis via DAP pathway; (S)-tetrahydrodipicolinate from L-aspartate: step 1/4.</text>
</comment>
<dbReference type="SUPFAM" id="SSF53633">
    <property type="entry name" value="Carbamate kinase-like"/>
    <property type="match status" value="1"/>
</dbReference>
<keyword evidence="12" id="KW-0067">ATP-binding</keyword>
<evidence type="ECO:0000256" key="2">
    <source>
        <dbReference type="ARBA" id="ARBA00004766"/>
    </source>
</evidence>
<dbReference type="PROSITE" id="PS00324">
    <property type="entry name" value="ASPARTOKINASE"/>
    <property type="match status" value="1"/>
</dbReference>
<name>A0A1H6AW81_9ACTN</name>
<accession>A0A1H6AW81</accession>
<comment type="similarity">
    <text evidence="5 16">Belongs to the aspartokinase family.</text>
</comment>
<evidence type="ECO:0000256" key="8">
    <source>
        <dbReference type="ARBA" id="ARBA00022605"/>
    </source>
</evidence>
<dbReference type="CDD" id="cd04261">
    <property type="entry name" value="AAK_AKii-LysC-BS"/>
    <property type="match status" value="1"/>
</dbReference>
<comment type="pathway">
    <text evidence="4 17">Amino-acid biosynthesis; L-threonine biosynthesis; L-threonine from L-aspartate: step 1/5.</text>
</comment>
<evidence type="ECO:0000256" key="3">
    <source>
        <dbReference type="ARBA" id="ARBA00004986"/>
    </source>
</evidence>
<dbReference type="Proteomes" id="UP000236723">
    <property type="component" value="Unassembled WGS sequence"/>
</dbReference>
<dbReference type="EC" id="2.7.2.4" evidence="6 16"/>
<dbReference type="UniPathway" id="UPA00050">
    <property type="reaction ID" value="UER00461"/>
</dbReference>
<evidence type="ECO:0000313" key="21">
    <source>
        <dbReference type="Proteomes" id="UP000236723"/>
    </source>
</evidence>
<keyword evidence="11 16" id="KW-0418">Kinase</keyword>
<evidence type="ECO:0000256" key="12">
    <source>
        <dbReference type="ARBA" id="ARBA00022840"/>
    </source>
</evidence>
<evidence type="ECO:0000256" key="13">
    <source>
        <dbReference type="ARBA" id="ARBA00022915"/>
    </source>
</evidence>
<dbReference type="GO" id="GO:0009089">
    <property type="term" value="P:lysine biosynthetic process via diaminopimelate"/>
    <property type="evidence" value="ECO:0007669"/>
    <property type="project" value="UniProtKB-UniPathway"/>
</dbReference>
<comment type="function">
    <text evidence="1">Catalyzes the phosphorylation of the beta-carboxyl group of aspartic acid with ATP to yield 4-phospho-L-aspartate, which is involved in the branched biosynthetic pathway leading to the biosynthesis of amino acids lysine, threonine, isoleucine and methionine.</text>
</comment>
<evidence type="ECO:0000256" key="9">
    <source>
        <dbReference type="ARBA" id="ARBA00022679"/>
    </source>
</evidence>
<dbReference type="GO" id="GO:0009090">
    <property type="term" value="P:homoserine biosynthetic process"/>
    <property type="evidence" value="ECO:0007669"/>
    <property type="project" value="TreeGrafter"/>
</dbReference>
<dbReference type="GO" id="GO:0005829">
    <property type="term" value="C:cytosol"/>
    <property type="evidence" value="ECO:0007669"/>
    <property type="project" value="TreeGrafter"/>
</dbReference>
<dbReference type="AlphaFoldDB" id="A0A1H6AW81"/>
<comment type="pathway">
    <text evidence="3 17">Amino-acid biosynthesis; L-methionine biosynthesis via de novo pathway; L-homoserine from L-aspartate: step 1/3.</text>
</comment>
<dbReference type="GO" id="GO:0019877">
    <property type="term" value="P:diaminopimelate biosynthetic process"/>
    <property type="evidence" value="ECO:0007669"/>
    <property type="project" value="UniProtKB-KW"/>
</dbReference>
<evidence type="ECO:0000256" key="18">
    <source>
        <dbReference type="SAM" id="MobiDB-lite"/>
    </source>
</evidence>
<proteinExistence type="inferred from homology"/>
<keyword evidence="14" id="KW-0457">Lysine biosynthesis</keyword>